<geneLocation type="plasmid" evidence="1">
    <name>pM7012</name>
</geneLocation>
<dbReference type="EMBL" id="AB853026">
    <property type="protein sequence ID" value="BAO19035.1"/>
    <property type="molecule type" value="Genomic_DNA"/>
</dbReference>
<name>V5YN85_9BURK</name>
<keyword evidence="1" id="KW-0614">Plasmid</keyword>
<dbReference type="RefSeq" id="WP_023842578.1">
    <property type="nucleotide sequence ID" value="NC_022995.1"/>
</dbReference>
<evidence type="ECO:0000313" key="1">
    <source>
        <dbReference type="EMBL" id="BAO19035.1"/>
    </source>
</evidence>
<dbReference type="AlphaFoldDB" id="V5YN85"/>
<reference evidence="1" key="1">
    <citation type="journal article" date="2014" name="Microbiology">
        <title>A 2,4-dichlorophenoxyacetic acid degradation plasmid pM7012 discloses distribution of an unclassified megaplasmid group across bacterial species.</title>
        <authorList>
            <person name="Sakai Y."/>
            <person name="Ogawa N."/>
            <person name="Shimomura Y."/>
            <person name="Fujii T."/>
        </authorList>
    </citation>
    <scope>NUCLEOTIDE SEQUENCE</scope>
    <source>
        <strain evidence="1">M701</strain>
    </source>
</reference>
<sequence>MDISSLERGKRYTFHIKPFEPAEGDPIAVEPKTRQFVGPRDIGANGMPSTPFVEVARDDGTCHLLALDTISRVELT</sequence>
<protein>
    <submittedName>
        <fullName evidence="1">Uncharacterized protein</fullName>
    </submittedName>
</protein>
<proteinExistence type="predicted"/>
<reference evidence="1" key="2">
    <citation type="submission" date="2024-06" db="EMBL/GenBank/DDBJ databases">
        <authorList>
            <person name="Sakai Y."/>
            <person name="Fujii T."/>
        </authorList>
    </citation>
    <scope>NUCLEOTIDE SEQUENCE</scope>
    <source>
        <strain evidence="1">M701</strain>
        <plasmid evidence="1">pM7012</plasmid>
    </source>
</reference>
<accession>V5YN85</accession>
<organism evidence="1">
    <name type="scientific">Burkholderia sp. M701</name>
    <dbReference type="NCBI Taxonomy" id="326454"/>
    <lineage>
        <taxon>Bacteria</taxon>
        <taxon>Pseudomonadati</taxon>
        <taxon>Pseudomonadota</taxon>
        <taxon>Betaproteobacteria</taxon>
        <taxon>Burkholderiales</taxon>
        <taxon>Burkholderiaceae</taxon>
        <taxon>Burkholderia</taxon>
    </lineage>
</organism>